<dbReference type="Proteomes" id="UP000808349">
    <property type="component" value="Unassembled WGS sequence"/>
</dbReference>
<proteinExistence type="inferred from homology"/>
<dbReference type="PANTHER" id="PTHR11048:SF28">
    <property type="entry name" value="4-HYDROXYBENZOATE POLYPRENYLTRANSFERASE, MITOCHONDRIAL"/>
    <property type="match status" value="1"/>
</dbReference>
<dbReference type="Gene3D" id="1.10.357.140">
    <property type="entry name" value="UbiA prenyltransferase"/>
    <property type="match status" value="1"/>
</dbReference>
<feature type="transmembrane region" description="Helical" evidence="9">
    <location>
        <begin position="12"/>
        <end position="29"/>
    </location>
</feature>
<dbReference type="Pfam" id="PF01040">
    <property type="entry name" value="UbiA"/>
    <property type="match status" value="1"/>
</dbReference>
<evidence type="ECO:0000256" key="2">
    <source>
        <dbReference type="ARBA" id="ARBA00004141"/>
    </source>
</evidence>
<evidence type="ECO:0000313" key="11">
    <source>
        <dbReference type="Proteomes" id="UP000808349"/>
    </source>
</evidence>
<reference evidence="10 11" key="1">
    <citation type="submission" date="2020-10" db="EMBL/GenBank/DDBJ databases">
        <title>Connecting structure to function with the recovery of over 1000 high-quality activated sludge metagenome-assembled genomes encoding full-length rRNA genes using long-read sequencing.</title>
        <authorList>
            <person name="Singleton C.M."/>
            <person name="Petriglieri F."/>
            <person name="Kristensen J.M."/>
            <person name="Kirkegaard R.H."/>
            <person name="Michaelsen T.Y."/>
            <person name="Andersen M.H."/>
            <person name="Karst S.M."/>
            <person name="Dueholm M.S."/>
            <person name="Nielsen P.H."/>
            <person name="Albertsen M."/>
        </authorList>
    </citation>
    <scope>NUCLEOTIDE SEQUENCE [LARGE SCALE GENOMIC DNA]</scope>
    <source>
        <strain evidence="10">Ribe_18-Q3-R11-54_BAT3C.373</strain>
    </source>
</reference>
<feature type="transmembrane region" description="Helical" evidence="9">
    <location>
        <begin position="161"/>
        <end position="183"/>
    </location>
</feature>
<evidence type="ECO:0000256" key="9">
    <source>
        <dbReference type="SAM" id="Phobius"/>
    </source>
</evidence>
<dbReference type="InterPro" id="IPR039653">
    <property type="entry name" value="Prenyltransferase"/>
</dbReference>
<dbReference type="Gene3D" id="1.20.120.1780">
    <property type="entry name" value="UbiA prenyltransferase"/>
    <property type="match status" value="1"/>
</dbReference>
<dbReference type="AlphaFoldDB" id="A0A9D7S9W0"/>
<evidence type="ECO:0000256" key="1">
    <source>
        <dbReference type="ARBA" id="ARBA00001946"/>
    </source>
</evidence>
<evidence type="ECO:0000256" key="5">
    <source>
        <dbReference type="ARBA" id="ARBA00022679"/>
    </source>
</evidence>
<feature type="transmembrane region" description="Helical" evidence="9">
    <location>
        <begin position="134"/>
        <end position="155"/>
    </location>
</feature>
<dbReference type="GO" id="GO:0006744">
    <property type="term" value="P:ubiquinone biosynthetic process"/>
    <property type="evidence" value="ECO:0007669"/>
    <property type="project" value="TreeGrafter"/>
</dbReference>
<keyword evidence="7 9" id="KW-1133">Transmembrane helix</keyword>
<dbReference type="EMBL" id="JADKFW010000007">
    <property type="protein sequence ID" value="MBK9718049.1"/>
    <property type="molecule type" value="Genomic_DNA"/>
</dbReference>
<comment type="subcellular location">
    <subcellularLocation>
        <location evidence="2">Membrane</location>
        <topology evidence="2">Multi-pass membrane protein</topology>
    </subcellularLocation>
</comment>
<keyword evidence="8 9" id="KW-0472">Membrane</keyword>
<comment type="caution">
    <text evidence="10">The sequence shown here is derived from an EMBL/GenBank/DDBJ whole genome shotgun (WGS) entry which is preliminary data.</text>
</comment>
<evidence type="ECO:0000256" key="6">
    <source>
        <dbReference type="ARBA" id="ARBA00022692"/>
    </source>
</evidence>
<dbReference type="NCBIfam" id="TIGR01475">
    <property type="entry name" value="ubiA_other"/>
    <property type="match status" value="1"/>
</dbReference>
<dbReference type="InterPro" id="IPR000537">
    <property type="entry name" value="UbiA_prenyltransferase"/>
</dbReference>
<dbReference type="InterPro" id="IPR044878">
    <property type="entry name" value="UbiA_sf"/>
</dbReference>
<comment type="similarity">
    <text evidence="3">Belongs to the UbiA prenyltransferase family.</text>
</comment>
<feature type="transmembrane region" description="Helical" evidence="9">
    <location>
        <begin position="264"/>
        <end position="288"/>
    </location>
</feature>
<dbReference type="GO" id="GO:0005886">
    <property type="term" value="C:plasma membrane"/>
    <property type="evidence" value="ECO:0007669"/>
    <property type="project" value="TreeGrafter"/>
</dbReference>
<feature type="transmembrane region" description="Helical" evidence="9">
    <location>
        <begin position="207"/>
        <end position="228"/>
    </location>
</feature>
<accession>A0A9D7S9W0</accession>
<protein>
    <submittedName>
        <fullName evidence="10">UbiA family prenyltransferase</fullName>
    </submittedName>
</protein>
<dbReference type="CDD" id="cd13959">
    <property type="entry name" value="PT_UbiA_COQ2"/>
    <property type="match status" value="1"/>
</dbReference>
<evidence type="ECO:0000256" key="7">
    <source>
        <dbReference type="ARBA" id="ARBA00022989"/>
    </source>
</evidence>
<comment type="cofactor">
    <cofactor evidence="1">
        <name>Mg(2+)</name>
        <dbReference type="ChEBI" id="CHEBI:18420"/>
    </cofactor>
</comment>
<name>A0A9D7S9W0_9BACT</name>
<evidence type="ECO:0000256" key="3">
    <source>
        <dbReference type="ARBA" id="ARBA00005985"/>
    </source>
</evidence>
<feature type="transmembrane region" description="Helical" evidence="9">
    <location>
        <begin position="106"/>
        <end position="127"/>
    </location>
</feature>
<organism evidence="10 11">
    <name type="scientific">Candidatus Defluviibacterium haderslevense</name>
    <dbReference type="NCBI Taxonomy" id="2981993"/>
    <lineage>
        <taxon>Bacteria</taxon>
        <taxon>Pseudomonadati</taxon>
        <taxon>Bacteroidota</taxon>
        <taxon>Saprospiria</taxon>
        <taxon>Saprospirales</taxon>
        <taxon>Saprospiraceae</taxon>
        <taxon>Candidatus Defluviibacterium</taxon>
    </lineage>
</organism>
<keyword evidence="4" id="KW-1003">Cell membrane</keyword>
<feature type="transmembrane region" description="Helical" evidence="9">
    <location>
        <begin position="80"/>
        <end position="100"/>
    </location>
</feature>
<feature type="transmembrane region" description="Helical" evidence="9">
    <location>
        <begin position="234"/>
        <end position="252"/>
    </location>
</feature>
<keyword evidence="6 9" id="KW-0812">Transmembrane</keyword>
<dbReference type="PANTHER" id="PTHR11048">
    <property type="entry name" value="PRENYLTRANSFERASES"/>
    <property type="match status" value="1"/>
</dbReference>
<feature type="transmembrane region" description="Helical" evidence="9">
    <location>
        <begin position="41"/>
        <end position="60"/>
    </location>
</feature>
<dbReference type="FunFam" id="1.10.357.140:FF:000008">
    <property type="entry name" value="4-hydroxybenzoate octaprenyltransferase"/>
    <property type="match status" value="1"/>
</dbReference>
<dbReference type="GO" id="GO:0016765">
    <property type="term" value="F:transferase activity, transferring alkyl or aryl (other than methyl) groups"/>
    <property type="evidence" value="ECO:0007669"/>
    <property type="project" value="InterPro"/>
</dbReference>
<evidence type="ECO:0000313" key="10">
    <source>
        <dbReference type="EMBL" id="MBK9718049.1"/>
    </source>
</evidence>
<gene>
    <name evidence="10" type="ORF">IPO85_11155</name>
</gene>
<evidence type="ECO:0000256" key="8">
    <source>
        <dbReference type="ARBA" id="ARBA00023136"/>
    </source>
</evidence>
<dbReference type="InterPro" id="IPR006371">
    <property type="entry name" value="Polyprenyltransferase_UbiA-li"/>
</dbReference>
<keyword evidence="5" id="KW-0808">Transferase</keyword>
<evidence type="ECO:0000256" key="4">
    <source>
        <dbReference type="ARBA" id="ARBA00022475"/>
    </source>
</evidence>
<sequence>MPVKSYFSLIKFSHTIFAMPFALIGYFIAIHTNTHQNLDWYTLSLIIACMVTARNAAMAFNRWADRRIDARNPRTAVREIPSGLISSRSAFIFVLINMVLFMFCAYLINTLCLLLSPLALFIILAYSYTKRFSWLCHLFLGLGLSLAPIGAYIAVTSSFDLLPILYGVAVITWVSGFDVLYALQDIDFDRNENLHSIPVTFGISKSLWISSFLHVICAVCIISCAYLLYADYDLSYWMLGGSLCFIILLIYQHTLIAQDNLSKINLAFFTTNGIASIILATCTIIDFYF</sequence>